<name>A0A840CNX9_9BACT</name>
<gene>
    <name evidence="6" type="ORF">GGR21_001693</name>
</gene>
<accession>A0A840CNX9</accession>
<comment type="caution">
    <text evidence="6">The sequence shown here is derived from an EMBL/GenBank/DDBJ whole genome shotgun (WGS) entry which is preliminary data.</text>
</comment>
<dbReference type="PROSITE" id="PS00387">
    <property type="entry name" value="PPASE"/>
    <property type="match status" value="1"/>
</dbReference>
<sequence length="215" mass="24382">MKSECVNMIKEHPFKAHPWHGIPYGDKAPEVVTCFIEIVPTDTVKYEVDKATGYLSIDRPQKYSNIIPALYGFIPQTYSAGRVAEITNIALNRTDVEGDNDPVDICVLTEKDITHGDIIVKARPIGGFRLLDHNKADDKLIAVLEGDAIYGAFKDITDIPIQVIDRLKHYFTTYKDLPGDKSPRCILTDIYDVKTAHEIIRRSIEDYDNTFRNVR</sequence>
<dbReference type="InterPro" id="IPR036649">
    <property type="entry name" value="Pyrophosphatase_sf"/>
</dbReference>
<dbReference type="NCBIfam" id="NF001886">
    <property type="entry name" value="PRK00642.1"/>
    <property type="match status" value="1"/>
</dbReference>
<evidence type="ECO:0000256" key="4">
    <source>
        <dbReference type="ARBA" id="ARBA00022801"/>
    </source>
</evidence>
<dbReference type="InterPro" id="IPR008162">
    <property type="entry name" value="Pyrophosphatase"/>
</dbReference>
<keyword evidence="3" id="KW-0479">Metal-binding</keyword>
<dbReference type="Proteomes" id="UP000555103">
    <property type="component" value="Unassembled WGS sequence"/>
</dbReference>
<dbReference type="GO" id="GO:0005737">
    <property type="term" value="C:cytoplasm"/>
    <property type="evidence" value="ECO:0007669"/>
    <property type="project" value="InterPro"/>
</dbReference>
<dbReference type="Gene3D" id="3.90.80.10">
    <property type="entry name" value="Inorganic pyrophosphatase"/>
    <property type="match status" value="1"/>
</dbReference>
<protein>
    <recommendedName>
        <fullName evidence="2">inorganic diphosphatase</fullName>
        <ecNumber evidence="2">3.6.1.1</ecNumber>
    </recommendedName>
</protein>
<reference evidence="6 7" key="1">
    <citation type="submission" date="2020-08" db="EMBL/GenBank/DDBJ databases">
        <title>Genomic Encyclopedia of Type Strains, Phase IV (KMG-IV): sequencing the most valuable type-strain genomes for metagenomic binning, comparative biology and taxonomic classification.</title>
        <authorList>
            <person name="Goeker M."/>
        </authorList>
    </citation>
    <scope>NUCLEOTIDE SEQUENCE [LARGE SCALE GENOMIC DNA]</scope>
    <source>
        <strain evidence="6 7">DSM 104969</strain>
    </source>
</reference>
<keyword evidence="5" id="KW-0460">Magnesium</keyword>
<dbReference type="PANTHER" id="PTHR10286">
    <property type="entry name" value="INORGANIC PYROPHOSPHATASE"/>
    <property type="match status" value="1"/>
</dbReference>
<evidence type="ECO:0000256" key="2">
    <source>
        <dbReference type="ARBA" id="ARBA00012146"/>
    </source>
</evidence>
<evidence type="ECO:0000256" key="3">
    <source>
        <dbReference type="ARBA" id="ARBA00022723"/>
    </source>
</evidence>
<dbReference type="GO" id="GO:0006796">
    <property type="term" value="P:phosphate-containing compound metabolic process"/>
    <property type="evidence" value="ECO:0007669"/>
    <property type="project" value="InterPro"/>
</dbReference>
<evidence type="ECO:0000256" key="5">
    <source>
        <dbReference type="ARBA" id="ARBA00022842"/>
    </source>
</evidence>
<keyword evidence="4 6" id="KW-0378">Hydrolase</keyword>
<dbReference type="EC" id="3.6.1.1" evidence="2"/>
<dbReference type="GO" id="GO:0004427">
    <property type="term" value="F:inorganic diphosphate phosphatase activity"/>
    <property type="evidence" value="ECO:0007669"/>
    <property type="project" value="UniProtKB-EC"/>
</dbReference>
<proteinExistence type="predicted"/>
<evidence type="ECO:0000313" key="6">
    <source>
        <dbReference type="EMBL" id="MBB4035798.1"/>
    </source>
</evidence>
<evidence type="ECO:0000256" key="1">
    <source>
        <dbReference type="ARBA" id="ARBA00001946"/>
    </source>
</evidence>
<dbReference type="EMBL" id="JACIEP010000005">
    <property type="protein sequence ID" value="MBB4035798.1"/>
    <property type="molecule type" value="Genomic_DNA"/>
</dbReference>
<keyword evidence="7" id="KW-1185">Reference proteome</keyword>
<dbReference type="RefSeq" id="WP_246348032.1">
    <property type="nucleotide sequence ID" value="NZ_JACIEP010000005.1"/>
</dbReference>
<dbReference type="Pfam" id="PF00719">
    <property type="entry name" value="Pyrophosphatase"/>
    <property type="match status" value="1"/>
</dbReference>
<dbReference type="AlphaFoldDB" id="A0A840CNX9"/>
<dbReference type="GO" id="GO:0000287">
    <property type="term" value="F:magnesium ion binding"/>
    <property type="evidence" value="ECO:0007669"/>
    <property type="project" value="InterPro"/>
</dbReference>
<comment type="cofactor">
    <cofactor evidence="1">
        <name>Mg(2+)</name>
        <dbReference type="ChEBI" id="CHEBI:18420"/>
    </cofactor>
</comment>
<organism evidence="6 7">
    <name type="scientific">Dysgonomonas hofstadii</name>
    <dbReference type="NCBI Taxonomy" id="637886"/>
    <lineage>
        <taxon>Bacteria</taxon>
        <taxon>Pseudomonadati</taxon>
        <taxon>Bacteroidota</taxon>
        <taxon>Bacteroidia</taxon>
        <taxon>Bacteroidales</taxon>
        <taxon>Dysgonomonadaceae</taxon>
        <taxon>Dysgonomonas</taxon>
    </lineage>
</organism>
<dbReference type="SUPFAM" id="SSF50324">
    <property type="entry name" value="Inorganic pyrophosphatase"/>
    <property type="match status" value="1"/>
</dbReference>
<evidence type="ECO:0000313" key="7">
    <source>
        <dbReference type="Proteomes" id="UP000555103"/>
    </source>
</evidence>